<feature type="compositionally biased region" description="Basic and acidic residues" evidence="1">
    <location>
        <begin position="1"/>
        <end position="31"/>
    </location>
</feature>
<feature type="region of interest" description="Disordered" evidence="1">
    <location>
        <begin position="495"/>
        <end position="524"/>
    </location>
</feature>
<sequence length="598" mass="66440">MGEEISRSVAEESKNHEKCIAKETAVKKENESNGDASGAEIEVISKPECQAGEPMVDSELEMAGIKKSVPDKIQKQNDVERIEEKESTGSVSGRRQNEDTLNAAFIDEENASENVESDDESLSDEDEILSYNTTTQELTGGKIAENVLQVLEERSLHKEKESVSQSTQISGGLVDEDSEADSRATAIKNDETIIQDSDEVASRNGVADAVVEEENELSSRSKMPEVHNVATSTEDSTDVKGKIEDKGPNVPRDEGNKDSSTLPKMTKVQNAATSTEVTVDEGLSPNGKKLAAKQIPTSSKEVAEIISKYLNSKENMEKLDKIDDIVKRLRKQSSEEFPSSERSTEDLSPEDLKTLKEHYSQQLQKLATKRKSKICDLDEDPEDMHSIPKKCKLSNAFDIPFEMENWETSCCLEEQFRIAFKETNDGKEKEYKFPLSSGNEQPRKFCKHQIAKIDAMVASVMSLDSYMSNLPDETDNPNNSTEEVYEDTPCCYHTKEQSSSSARKSKDEVLSGPQESAPEKRIADSNVCSEASDKTKWLSYFTFEGALKSIKNFTLFVSFTGSLMVAMTAGRLFGVDFPVSKSKRNTTRDNSLQEFPTL</sequence>
<protein>
    <submittedName>
        <fullName evidence="3">Uncharacterized protein</fullName>
    </submittedName>
</protein>
<gene>
    <name evidence="3" type="ORF">JTE90_005072</name>
</gene>
<feature type="compositionally biased region" description="Acidic residues" evidence="1">
    <location>
        <begin position="106"/>
        <end position="125"/>
    </location>
</feature>
<organism evidence="3 4">
    <name type="scientific">Oedothorax gibbosus</name>
    <dbReference type="NCBI Taxonomy" id="931172"/>
    <lineage>
        <taxon>Eukaryota</taxon>
        <taxon>Metazoa</taxon>
        <taxon>Ecdysozoa</taxon>
        <taxon>Arthropoda</taxon>
        <taxon>Chelicerata</taxon>
        <taxon>Arachnida</taxon>
        <taxon>Araneae</taxon>
        <taxon>Araneomorphae</taxon>
        <taxon>Entelegynae</taxon>
        <taxon>Araneoidea</taxon>
        <taxon>Linyphiidae</taxon>
        <taxon>Erigoninae</taxon>
        <taxon>Oedothorax</taxon>
    </lineage>
</organism>
<proteinExistence type="predicted"/>
<feature type="compositionally biased region" description="Polar residues" evidence="1">
    <location>
        <begin position="258"/>
        <end position="277"/>
    </location>
</feature>
<evidence type="ECO:0000256" key="2">
    <source>
        <dbReference type="SAM" id="Phobius"/>
    </source>
</evidence>
<comment type="caution">
    <text evidence="3">The sequence shown here is derived from an EMBL/GenBank/DDBJ whole genome shotgun (WGS) entry which is preliminary data.</text>
</comment>
<evidence type="ECO:0000313" key="4">
    <source>
        <dbReference type="Proteomes" id="UP000827092"/>
    </source>
</evidence>
<dbReference type="EMBL" id="JAFNEN010000115">
    <property type="protein sequence ID" value="KAG8193779.1"/>
    <property type="molecule type" value="Genomic_DNA"/>
</dbReference>
<feature type="compositionally biased region" description="Basic and acidic residues" evidence="1">
    <location>
        <begin position="68"/>
        <end position="87"/>
    </location>
</feature>
<keyword evidence="4" id="KW-1185">Reference proteome</keyword>
<keyword evidence="2" id="KW-1133">Transmembrane helix</keyword>
<feature type="region of interest" description="Disordered" evidence="1">
    <location>
        <begin position="330"/>
        <end position="355"/>
    </location>
</feature>
<feature type="transmembrane region" description="Helical" evidence="2">
    <location>
        <begin position="553"/>
        <end position="574"/>
    </location>
</feature>
<feature type="compositionally biased region" description="Basic and acidic residues" evidence="1">
    <location>
        <begin position="342"/>
        <end position="355"/>
    </location>
</feature>
<evidence type="ECO:0000313" key="3">
    <source>
        <dbReference type="EMBL" id="KAG8193779.1"/>
    </source>
</evidence>
<feature type="region of interest" description="Disordered" evidence="1">
    <location>
        <begin position="1"/>
        <end position="40"/>
    </location>
</feature>
<reference evidence="3 4" key="1">
    <citation type="journal article" date="2022" name="Nat. Ecol. Evol.">
        <title>A masculinizing supergene underlies an exaggerated male reproductive morph in a spider.</title>
        <authorList>
            <person name="Hendrickx F."/>
            <person name="De Corte Z."/>
            <person name="Sonet G."/>
            <person name="Van Belleghem S.M."/>
            <person name="Kostlbacher S."/>
            <person name="Vangestel C."/>
        </authorList>
    </citation>
    <scope>NUCLEOTIDE SEQUENCE [LARGE SCALE GENOMIC DNA]</scope>
    <source>
        <strain evidence="3">W744_W776</strain>
    </source>
</reference>
<evidence type="ECO:0000256" key="1">
    <source>
        <dbReference type="SAM" id="MobiDB-lite"/>
    </source>
</evidence>
<name>A0AAV6VCR1_9ARAC</name>
<keyword evidence="2" id="KW-0812">Transmembrane</keyword>
<feature type="region of interest" description="Disordered" evidence="1">
    <location>
        <begin position="65"/>
        <end position="125"/>
    </location>
</feature>
<dbReference type="AlphaFoldDB" id="A0AAV6VCR1"/>
<feature type="region of interest" description="Disordered" evidence="1">
    <location>
        <begin position="156"/>
        <end position="297"/>
    </location>
</feature>
<accession>A0AAV6VCR1</accession>
<feature type="region of interest" description="Disordered" evidence="1">
    <location>
        <begin position="468"/>
        <end position="487"/>
    </location>
</feature>
<dbReference type="Proteomes" id="UP000827092">
    <property type="component" value="Unassembled WGS sequence"/>
</dbReference>
<feature type="compositionally biased region" description="Basic and acidic residues" evidence="1">
    <location>
        <begin position="237"/>
        <end position="257"/>
    </location>
</feature>
<keyword evidence="2" id="KW-0472">Membrane</keyword>